<dbReference type="Pfam" id="PF05226">
    <property type="entry name" value="CHASE2"/>
    <property type="match status" value="1"/>
</dbReference>
<dbReference type="GO" id="GO:0005524">
    <property type="term" value="F:ATP binding"/>
    <property type="evidence" value="ECO:0007669"/>
    <property type="project" value="InterPro"/>
</dbReference>
<keyword evidence="1" id="KW-0812">Transmembrane</keyword>
<keyword evidence="1" id="KW-1133">Transmembrane helix</keyword>
<evidence type="ECO:0000259" key="2">
    <source>
        <dbReference type="PROSITE" id="PS50011"/>
    </source>
</evidence>
<organism evidence="3 4">
    <name type="scientific">Phormidesmis priestleyi Ana</name>
    <dbReference type="NCBI Taxonomy" id="1666911"/>
    <lineage>
        <taxon>Bacteria</taxon>
        <taxon>Bacillati</taxon>
        <taxon>Cyanobacteriota</taxon>
        <taxon>Cyanophyceae</taxon>
        <taxon>Leptolyngbyales</taxon>
        <taxon>Leptolyngbyaceae</taxon>
        <taxon>Phormidesmis</taxon>
    </lineage>
</organism>
<dbReference type="GO" id="GO:0004672">
    <property type="term" value="F:protein kinase activity"/>
    <property type="evidence" value="ECO:0007669"/>
    <property type="project" value="InterPro"/>
</dbReference>
<feature type="domain" description="Protein kinase" evidence="2">
    <location>
        <begin position="11"/>
        <end position="271"/>
    </location>
</feature>
<reference evidence="3 4" key="1">
    <citation type="submission" date="2015-09" db="EMBL/GenBank/DDBJ databases">
        <title>Identification and resolution of microdiversity through metagenomic sequencing of parallel consortia.</title>
        <authorList>
            <person name="Nelson W.C."/>
            <person name="Romine M.F."/>
            <person name="Lindemann S.R."/>
        </authorList>
    </citation>
    <scope>NUCLEOTIDE SEQUENCE [LARGE SCALE GENOMIC DNA]</scope>
    <source>
        <strain evidence="3">Ana</strain>
    </source>
</reference>
<dbReference type="EMBL" id="LJZR01000034">
    <property type="protein sequence ID" value="KPQ33309.1"/>
    <property type="molecule type" value="Genomic_DNA"/>
</dbReference>
<feature type="transmembrane region" description="Helical" evidence="1">
    <location>
        <begin position="687"/>
        <end position="705"/>
    </location>
</feature>
<dbReference type="PROSITE" id="PS00108">
    <property type="entry name" value="PROTEIN_KINASE_ST"/>
    <property type="match status" value="1"/>
</dbReference>
<gene>
    <name evidence="3" type="ORF">HLUCCA11_18930</name>
</gene>
<evidence type="ECO:0000256" key="1">
    <source>
        <dbReference type="SAM" id="Phobius"/>
    </source>
</evidence>
<sequence>MDSIQTEQGNFSVIEYLRENAHGVETLLVTRDKTNCNRYSILKRLTKHSATGLASLQREMHCLAQLKHPRLPTLKYSNLSTHENQKNTAMLAMTYFPGSTLDKVIDCQGSISASLLYLWLEQACKLLCYLHEKGIIHQDIKPENIIIKNNKVHLVDFGGALLGTRPYAAPELMYESEDESSAGQHTPQTDLYALGRTFQHAVFGSQWKDASNHERQKLKKTVAPELIDFAEVIYGLTAEAPGDRPSSARQVLAVLQRRKSVWQKARDHRYWLSGAIALIAGASIVGLRMVGALQTVELRAYDHLIGTSAQLAPEPKDNRLAIITIDKADYDFQFNHPVPAFNPKGKTESDDSISDAALEQLLKRLLQDTTVQPSAIGLDLRRDKSVAPDYPFLKQIFKRTSQQQPLRLVCHLAGDGDASEPFGPPTDTLSDTEILTFSNLITAEGTVEGGTVRRATLAALHDSSVCPAYTSLALGLMTRYFAAKGMTADWNDNRFEIATGDRTAAERPTALPFLPEKLRVGGYRLSEDDGAGNQVLINYRRRRAGPTDLAPTFSLTEVLQGNYAPDAFANKVVLIGVDRMATSQKGDQHRVPYGGTPVPGVFIHAHIVSQLISYIEDERRLMWALPQQTHDNSLIMVISLLAGGSLLALKQSQKGTLYAIAFCGGGILVLYVSSLCAFIKLSLWFPLVPVALAWSVTSVVVFAVHKYQDENPYMY</sequence>
<keyword evidence="3" id="KW-0808">Transferase</keyword>
<dbReference type="Pfam" id="PF00069">
    <property type="entry name" value="Pkinase"/>
    <property type="match status" value="1"/>
</dbReference>
<dbReference type="InterPro" id="IPR000719">
    <property type="entry name" value="Prot_kinase_dom"/>
</dbReference>
<name>A0A0P7ZKB3_9CYAN</name>
<comment type="caution">
    <text evidence="3">The sequence shown here is derived from an EMBL/GenBank/DDBJ whole genome shotgun (WGS) entry which is preliminary data.</text>
</comment>
<proteinExistence type="predicted"/>
<dbReference type="InterPro" id="IPR011009">
    <property type="entry name" value="Kinase-like_dom_sf"/>
</dbReference>
<evidence type="ECO:0000313" key="3">
    <source>
        <dbReference type="EMBL" id="KPQ33309.1"/>
    </source>
</evidence>
<dbReference type="InterPro" id="IPR008271">
    <property type="entry name" value="Ser/Thr_kinase_AS"/>
</dbReference>
<protein>
    <submittedName>
        <fullName evidence="3">CHASE2 domain/Protein kinase domain</fullName>
    </submittedName>
</protein>
<dbReference type="PATRIC" id="fig|1666911.3.peg.1990"/>
<evidence type="ECO:0000313" key="4">
    <source>
        <dbReference type="Proteomes" id="UP000050465"/>
    </source>
</evidence>
<dbReference type="Proteomes" id="UP000050465">
    <property type="component" value="Unassembled WGS sequence"/>
</dbReference>
<dbReference type="AlphaFoldDB" id="A0A0P7ZKB3"/>
<dbReference type="Gene3D" id="1.10.510.10">
    <property type="entry name" value="Transferase(Phosphotransferase) domain 1"/>
    <property type="match status" value="1"/>
</dbReference>
<dbReference type="PROSITE" id="PS50011">
    <property type="entry name" value="PROTEIN_KINASE_DOM"/>
    <property type="match status" value="1"/>
</dbReference>
<dbReference type="PANTHER" id="PTHR44167">
    <property type="entry name" value="OVARIAN-SPECIFIC SERINE/THREONINE-PROTEIN KINASE LOK-RELATED"/>
    <property type="match status" value="1"/>
</dbReference>
<dbReference type="SMART" id="SM00220">
    <property type="entry name" value="S_TKc"/>
    <property type="match status" value="1"/>
</dbReference>
<keyword evidence="1" id="KW-0472">Membrane</keyword>
<dbReference type="STRING" id="1666911.HLUCCA11_18930"/>
<dbReference type="SMART" id="SM01080">
    <property type="entry name" value="CHASE2"/>
    <property type="match status" value="1"/>
</dbReference>
<accession>A0A0P7ZKB3</accession>
<keyword evidence="3" id="KW-0418">Kinase</keyword>
<feature type="transmembrane region" description="Helical" evidence="1">
    <location>
        <begin position="633"/>
        <end position="649"/>
    </location>
</feature>
<dbReference type="SUPFAM" id="SSF56112">
    <property type="entry name" value="Protein kinase-like (PK-like)"/>
    <property type="match status" value="1"/>
</dbReference>
<feature type="transmembrane region" description="Helical" evidence="1">
    <location>
        <begin position="270"/>
        <end position="290"/>
    </location>
</feature>
<feature type="transmembrane region" description="Helical" evidence="1">
    <location>
        <begin position="656"/>
        <end position="681"/>
    </location>
</feature>
<dbReference type="InterPro" id="IPR007890">
    <property type="entry name" value="CHASE2"/>
</dbReference>
<dbReference type="PANTHER" id="PTHR44167:SF24">
    <property type="entry name" value="SERINE_THREONINE-PROTEIN KINASE CHK2"/>
    <property type="match status" value="1"/>
</dbReference>